<feature type="binding site" evidence="5">
    <location>
        <position position="69"/>
    </location>
    <ligand>
        <name>a divalent metal cation</name>
        <dbReference type="ChEBI" id="CHEBI:60240"/>
        <label>1</label>
    </ligand>
</feature>
<dbReference type="AlphaFoldDB" id="A0AB39BV61"/>
<comment type="similarity">
    <text evidence="1 4">Belongs to the GTP cyclohydrolase I type 2/NIF3 family.</text>
</comment>
<dbReference type="InterPro" id="IPR002678">
    <property type="entry name" value="DUF34/NIF3"/>
</dbReference>
<organism evidence="6">
    <name type="scientific">Alkalihalophilus sp. As8PL</name>
    <dbReference type="NCBI Taxonomy" id="3237103"/>
    <lineage>
        <taxon>Bacteria</taxon>
        <taxon>Bacillati</taxon>
        <taxon>Bacillota</taxon>
        <taxon>Bacilli</taxon>
        <taxon>Bacillales</taxon>
        <taxon>Bacillaceae</taxon>
        <taxon>Alkalihalophilus</taxon>
    </lineage>
</organism>
<evidence type="ECO:0000256" key="1">
    <source>
        <dbReference type="ARBA" id="ARBA00006964"/>
    </source>
</evidence>
<accession>A0AB39BV61</accession>
<keyword evidence="3 4" id="KW-0479">Metal-binding</keyword>
<evidence type="ECO:0000313" key="6">
    <source>
        <dbReference type="EMBL" id="XDI37440.1"/>
    </source>
</evidence>
<feature type="binding site" evidence="5">
    <location>
        <position position="336"/>
    </location>
    <ligand>
        <name>a divalent metal cation</name>
        <dbReference type="ChEBI" id="CHEBI:60240"/>
        <label>1</label>
    </ligand>
</feature>
<reference evidence="6" key="1">
    <citation type="submission" date="2024-07" db="EMBL/GenBank/DDBJ databases">
        <title>Identification and characteristics of an arsenic-resistant bacterial isolate, which belongs to a novel species.</title>
        <authorList>
            <person name="Juszczyk A."/>
            <person name="Kowalczyk A."/>
            <person name="Was K."/>
            <person name="Kosowicz W."/>
            <person name="Budzyn A."/>
            <person name="Latowski D."/>
        </authorList>
    </citation>
    <scope>NUCLEOTIDE SEQUENCE</scope>
    <source>
        <strain evidence="6">As8PL</strain>
    </source>
</reference>
<dbReference type="PANTHER" id="PTHR13799">
    <property type="entry name" value="NGG1 INTERACTING FACTOR 3"/>
    <property type="match status" value="1"/>
</dbReference>
<evidence type="ECO:0000256" key="4">
    <source>
        <dbReference type="PIRNR" id="PIRNR037489"/>
    </source>
</evidence>
<feature type="binding site" evidence="5">
    <location>
        <position position="107"/>
    </location>
    <ligand>
        <name>a divalent metal cation</name>
        <dbReference type="ChEBI" id="CHEBI:60240"/>
        <label>1</label>
    </ligand>
</feature>
<dbReference type="InterPro" id="IPR036069">
    <property type="entry name" value="DUF34/NIF3_sf"/>
</dbReference>
<dbReference type="InterPro" id="IPR015867">
    <property type="entry name" value="N-reg_PII/ATP_PRibTrfase_C"/>
</dbReference>
<dbReference type="GO" id="GO:0046872">
    <property type="term" value="F:metal ion binding"/>
    <property type="evidence" value="ECO:0007669"/>
    <property type="project" value="UniProtKB-UniRule"/>
</dbReference>
<name>A0AB39BV61_9BACI</name>
<dbReference type="FunFam" id="3.30.70.120:FF:000006">
    <property type="entry name" value="GTP cyclohydrolase 1 type 2 homolog"/>
    <property type="match status" value="1"/>
</dbReference>
<dbReference type="Gene3D" id="3.30.70.120">
    <property type="match status" value="1"/>
</dbReference>
<dbReference type="GO" id="GO:0005737">
    <property type="term" value="C:cytoplasm"/>
    <property type="evidence" value="ECO:0007669"/>
    <property type="project" value="TreeGrafter"/>
</dbReference>
<dbReference type="NCBIfam" id="TIGR00486">
    <property type="entry name" value="YbgI_SA1388"/>
    <property type="match status" value="1"/>
</dbReference>
<dbReference type="PANTHER" id="PTHR13799:SF14">
    <property type="entry name" value="GTP CYCLOHYDROLASE 1 TYPE 2 HOMOLOG"/>
    <property type="match status" value="1"/>
</dbReference>
<dbReference type="FunFam" id="3.40.1390.30:FF:000001">
    <property type="entry name" value="GTP cyclohydrolase 1 type 2"/>
    <property type="match status" value="1"/>
</dbReference>
<evidence type="ECO:0000256" key="3">
    <source>
        <dbReference type="ARBA" id="ARBA00022723"/>
    </source>
</evidence>
<proteinExistence type="inferred from homology"/>
<feature type="binding site" evidence="5">
    <location>
        <position position="68"/>
    </location>
    <ligand>
        <name>a divalent metal cation</name>
        <dbReference type="ChEBI" id="CHEBI:60240"/>
        <label>1</label>
    </ligand>
</feature>
<feature type="binding site" evidence="5">
    <location>
        <position position="333"/>
    </location>
    <ligand>
        <name>a divalent metal cation</name>
        <dbReference type="ChEBI" id="CHEBI:60240"/>
        <label>1</label>
    </ligand>
</feature>
<dbReference type="EMBL" id="CP162551">
    <property type="protein sequence ID" value="XDI37440.1"/>
    <property type="molecule type" value="Genomic_DNA"/>
</dbReference>
<dbReference type="PIRSF" id="PIRSF037489">
    <property type="entry name" value="UCP037489_NIF3_YqfO"/>
    <property type="match status" value="1"/>
</dbReference>
<dbReference type="Gene3D" id="3.40.1390.30">
    <property type="entry name" value="NIF3 (NGG1p interacting factor 3)-like"/>
    <property type="match status" value="1"/>
</dbReference>
<dbReference type="InterPro" id="IPR017221">
    <property type="entry name" value="DUF34/NIF3_bac"/>
</dbReference>
<dbReference type="Pfam" id="PF01784">
    <property type="entry name" value="DUF34_NIF3"/>
    <property type="match status" value="1"/>
</dbReference>
<dbReference type="SUPFAM" id="SSF102705">
    <property type="entry name" value="NIF3 (NGG1p interacting factor 3)-like"/>
    <property type="match status" value="1"/>
</dbReference>
<evidence type="ECO:0000256" key="5">
    <source>
        <dbReference type="PIRSR" id="PIRSR602678-1"/>
    </source>
</evidence>
<sequence length="373" mass="40761">MTKFVNGQALIQHFESWSPKSYAVEGDRNGVMIGTLNKPIKKVMVALDVLEVVIDEAVSEGVDLIVAHHPLLFRPLKKIDTNTAQGRIVEKAIKNDITIYAAHTNLDIAKGGVNDMMADALGLKDTEVLSPTQEMALKKVVVFVPESHANELREALGRAGAGYIGNYSHCTFNSTGVGTFLPGEGTNPHIGEANKLERVEEVKIETIIPAPLQNRVIAAMIKAHPYEEPAYDVYPLENKGETLGLGRIGLLSEEMTLQEFAEHVKLAFDVSGARVVGDLSGTVKKVAVLGGDGNKYMMEALFKGADVMVTGDVYYHMAHDVMMEGLKIVDPGHNVEKVMKEGVKRFLDAFLKEKGYQTEVIASKPNTDPFQFV</sequence>
<protein>
    <recommendedName>
        <fullName evidence="2 4">GTP cyclohydrolase 1 type 2 homolog</fullName>
    </recommendedName>
</protein>
<gene>
    <name evidence="6" type="ORF">AB3N04_03760</name>
</gene>
<evidence type="ECO:0000256" key="2">
    <source>
        <dbReference type="ARBA" id="ARBA00022112"/>
    </source>
</evidence>
<dbReference type="RefSeq" id="WP_368504788.1">
    <property type="nucleotide sequence ID" value="NZ_CP162551.1"/>
</dbReference>